<sequence length="216" mass="24608">MTQSRGTQGATDLTHQMWFLIVVFKSSTSLPPPPPLLSFPPAMHSWYPRLVLCHIPLDSVCVCGKSSVDRPAEIPKLDKHKKKKRIRKKEKNYAGVLFGGEGGMEKTDIGNCHLSKQPSPRGEKSPREKPVYQIPPAVHKLPGPKRWRTRKRPQGVQRWPNSRFLARPCPNSQDLLPTFPFQYSRSEDALLDYTFRFMVVKYVRLQSARVAVSFAS</sequence>
<gene>
    <name evidence="2" type="ORF">LY79DRAFT_246889</name>
</gene>
<dbReference type="GeneID" id="85436047"/>
<name>A0AAD8QC11_9PEZI</name>
<feature type="compositionally biased region" description="Basic and acidic residues" evidence="1">
    <location>
        <begin position="121"/>
        <end position="130"/>
    </location>
</feature>
<evidence type="ECO:0000313" key="3">
    <source>
        <dbReference type="Proteomes" id="UP001230504"/>
    </source>
</evidence>
<dbReference type="AlphaFoldDB" id="A0AAD8QC11"/>
<proteinExistence type="predicted"/>
<comment type="caution">
    <text evidence="2">The sequence shown here is derived from an EMBL/GenBank/DDBJ whole genome shotgun (WGS) entry which is preliminary data.</text>
</comment>
<evidence type="ECO:0000313" key="2">
    <source>
        <dbReference type="EMBL" id="KAK1598528.1"/>
    </source>
</evidence>
<reference evidence="2" key="1">
    <citation type="submission" date="2021-06" db="EMBL/GenBank/DDBJ databases">
        <title>Comparative genomics, transcriptomics and evolutionary studies reveal genomic signatures of adaptation to plant cell wall in hemibiotrophic fungi.</title>
        <authorList>
            <consortium name="DOE Joint Genome Institute"/>
            <person name="Baroncelli R."/>
            <person name="Diaz J.F."/>
            <person name="Benocci T."/>
            <person name="Peng M."/>
            <person name="Battaglia E."/>
            <person name="Haridas S."/>
            <person name="Andreopoulos W."/>
            <person name="Labutti K."/>
            <person name="Pangilinan J."/>
            <person name="Floch G.L."/>
            <person name="Makela M.R."/>
            <person name="Henrissat B."/>
            <person name="Grigoriev I.V."/>
            <person name="Crouch J.A."/>
            <person name="De Vries R.P."/>
            <person name="Sukno S.A."/>
            <person name="Thon M.R."/>
        </authorList>
    </citation>
    <scope>NUCLEOTIDE SEQUENCE</scope>
    <source>
        <strain evidence="2">CBS 125086</strain>
    </source>
</reference>
<keyword evidence="3" id="KW-1185">Reference proteome</keyword>
<protein>
    <submittedName>
        <fullName evidence="2">Uncharacterized protein</fullName>
    </submittedName>
</protein>
<dbReference type="RefSeq" id="XP_060419205.1">
    <property type="nucleotide sequence ID" value="XM_060551807.1"/>
</dbReference>
<dbReference type="EMBL" id="JAHLJV010000004">
    <property type="protein sequence ID" value="KAK1598528.1"/>
    <property type="molecule type" value="Genomic_DNA"/>
</dbReference>
<feature type="region of interest" description="Disordered" evidence="1">
    <location>
        <begin position="112"/>
        <end position="132"/>
    </location>
</feature>
<feature type="compositionally biased region" description="Basic residues" evidence="1">
    <location>
        <begin position="142"/>
        <end position="153"/>
    </location>
</feature>
<accession>A0AAD8QC11</accession>
<organism evidence="2 3">
    <name type="scientific">Colletotrichum navitas</name>
    <dbReference type="NCBI Taxonomy" id="681940"/>
    <lineage>
        <taxon>Eukaryota</taxon>
        <taxon>Fungi</taxon>
        <taxon>Dikarya</taxon>
        <taxon>Ascomycota</taxon>
        <taxon>Pezizomycotina</taxon>
        <taxon>Sordariomycetes</taxon>
        <taxon>Hypocreomycetidae</taxon>
        <taxon>Glomerellales</taxon>
        <taxon>Glomerellaceae</taxon>
        <taxon>Colletotrichum</taxon>
        <taxon>Colletotrichum graminicola species complex</taxon>
    </lineage>
</organism>
<dbReference type="Proteomes" id="UP001230504">
    <property type="component" value="Unassembled WGS sequence"/>
</dbReference>
<evidence type="ECO:0000256" key="1">
    <source>
        <dbReference type="SAM" id="MobiDB-lite"/>
    </source>
</evidence>
<feature type="region of interest" description="Disordered" evidence="1">
    <location>
        <begin position="141"/>
        <end position="160"/>
    </location>
</feature>